<accession>A0A8J2ZZK0</accession>
<comment type="caution">
    <text evidence="8">The sequence shown here is derived from an EMBL/GenBank/DDBJ whole genome shotgun (WGS) entry which is preliminary data.</text>
</comment>
<dbReference type="GO" id="GO:0046943">
    <property type="term" value="F:carboxylic acid transmembrane transporter activity"/>
    <property type="evidence" value="ECO:0007669"/>
    <property type="project" value="TreeGrafter"/>
</dbReference>
<dbReference type="PROSITE" id="PS00217">
    <property type="entry name" value="SUGAR_TRANSPORT_2"/>
    <property type="match status" value="1"/>
</dbReference>
<keyword evidence="2" id="KW-0813">Transport</keyword>
<evidence type="ECO:0000313" key="9">
    <source>
        <dbReference type="Proteomes" id="UP000656813"/>
    </source>
</evidence>
<dbReference type="GO" id="GO:0005886">
    <property type="term" value="C:plasma membrane"/>
    <property type="evidence" value="ECO:0007669"/>
    <property type="project" value="UniProtKB-SubCell"/>
</dbReference>
<comment type="subcellular location">
    <subcellularLocation>
        <location evidence="1">Cell membrane</location>
        <topology evidence="1">Multi-pass membrane protein</topology>
    </subcellularLocation>
</comment>
<dbReference type="InterPro" id="IPR020846">
    <property type="entry name" value="MFS_dom"/>
</dbReference>
<feature type="transmembrane region" description="Helical" evidence="6">
    <location>
        <begin position="363"/>
        <end position="384"/>
    </location>
</feature>
<feature type="transmembrane region" description="Helical" evidence="6">
    <location>
        <begin position="180"/>
        <end position="197"/>
    </location>
</feature>
<feature type="transmembrane region" description="Helical" evidence="6">
    <location>
        <begin position="65"/>
        <end position="85"/>
    </location>
</feature>
<dbReference type="AlphaFoldDB" id="A0A8J2ZZK0"/>
<evidence type="ECO:0000256" key="5">
    <source>
        <dbReference type="ARBA" id="ARBA00023136"/>
    </source>
</evidence>
<proteinExistence type="predicted"/>
<keyword evidence="4 6" id="KW-1133">Transmembrane helix</keyword>
<feature type="transmembrane region" description="Helical" evidence="6">
    <location>
        <begin position="29"/>
        <end position="53"/>
    </location>
</feature>
<dbReference type="Pfam" id="PF07690">
    <property type="entry name" value="MFS_1"/>
    <property type="match status" value="1"/>
</dbReference>
<dbReference type="RefSeq" id="WP_229745678.1">
    <property type="nucleotide sequence ID" value="NZ_BMFV01000054.1"/>
</dbReference>
<keyword evidence="5 6" id="KW-0472">Membrane</keyword>
<dbReference type="PANTHER" id="PTHR23508">
    <property type="entry name" value="CARBOXYLIC ACID TRANSPORTER PROTEIN HOMOLOG"/>
    <property type="match status" value="1"/>
</dbReference>
<feature type="domain" description="Major facilitator superfamily (MFS) profile" evidence="7">
    <location>
        <begin position="28"/>
        <end position="414"/>
    </location>
</feature>
<name>A0A8J2ZZK0_9BACL</name>
<dbReference type="Proteomes" id="UP000656813">
    <property type="component" value="Unassembled WGS sequence"/>
</dbReference>
<feature type="transmembrane region" description="Helical" evidence="6">
    <location>
        <begin position="390"/>
        <end position="410"/>
    </location>
</feature>
<keyword evidence="9" id="KW-1185">Reference proteome</keyword>
<feature type="transmembrane region" description="Helical" evidence="6">
    <location>
        <begin position="97"/>
        <end position="117"/>
    </location>
</feature>
<dbReference type="PANTHER" id="PTHR23508:SF10">
    <property type="entry name" value="CARBOXYLIC ACID TRANSPORTER PROTEIN HOMOLOG"/>
    <property type="match status" value="1"/>
</dbReference>
<protein>
    <submittedName>
        <fullName evidence="8">Putative metabolite transport protein</fullName>
    </submittedName>
</protein>
<feature type="transmembrane region" description="Helical" evidence="6">
    <location>
        <begin position="324"/>
        <end position="342"/>
    </location>
</feature>
<evidence type="ECO:0000256" key="1">
    <source>
        <dbReference type="ARBA" id="ARBA00004651"/>
    </source>
</evidence>
<feature type="transmembrane region" description="Helical" evidence="6">
    <location>
        <begin position="123"/>
        <end position="140"/>
    </location>
</feature>
<feature type="transmembrane region" description="Helical" evidence="6">
    <location>
        <begin position="274"/>
        <end position="294"/>
    </location>
</feature>
<feature type="transmembrane region" description="Helical" evidence="6">
    <location>
        <begin position="301"/>
        <end position="318"/>
    </location>
</feature>
<evidence type="ECO:0000259" key="7">
    <source>
        <dbReference type="PROSITE" id="PS50850"/>
    </source>
</evidence>
<feature type="transmembrane region" description="Helical" evidence="6">
    <location>
        <begin position="233"/>
        <end position="254"/>
    </location>
</feature>
<reference evidence="8" key="1">
    <citation type="journal article" date="2014" name="Int. J. Syst. Evol. Microbiol.">
        <title>Complete genome sequence of Corynebacterium casei LMG S-19264T (=DSM 44701T), isolated from a smear-ripened cheese.</title>
        <authorList>
            <consortium name="US DOE Joint Genome Institute (JGI-PGF)"/>
            <person name="Walter F."/>
            <person name="Albersmeier A."/>
            <person name="Kalinowski J."/>
            <person name="Ruckert C."/>
        </authorList>
    </citation>
    <scope>NUCLEOTIDE SEQUENCE</scope>
    <source>
        <strain evidence="8">CGMCC 1.12777</strain>
    </source>
</reference>
<evidence type="ECO:0000256" key="4">
    <source>
        <dbReference type="ARBA" id="ARBA00022989"/>
    </source>
</evidence>
<dbReference type="SUPFAM" id="SSF103473">
    <property type="entry name" value="MFS general substrate transporter"/>
    <property type="match status" value="1"/>
</dbReference>
<dbReference type="InterPro" id="IPR005829">
    <property type="entry name" value="Sugar_transporter_CS"/>
</dbReference>
<dbReference type="Gene3D" id="1.20.1250.20">
    <property type="entry name" value="MFS general substrate transporter like domains"/>
    <property type="match status" value="2"/>
</dbReference>
<evidence type="ECO:0000256" key="2">
    <source>
        <dbReference type="ARBA" id="ARBA00022448"/>
    </source>
</evidence>
<evidence type="ECO:0000313" key="8">
    <source>
        <dbReference type="EMBL" id="GGH88621.1"/>
    </source>
</evidence>
<dbReference type="EMBL" id="BMFV01000054">
    <property type="protein sequence ID" value="GGH88621.1"/>
    <property type="molecule type" value="Genomic_DNA"/>
</dbReference>
<evidence type="ECO:0000256" key="6">
    <source>
        <dbReference type="SAM" id="Phobius"/>
    </source>
</evidence>
<reference evidence="8" key="2">
    <citation type="submission" date="2020-09" db="EMBL/GenBank/DDBJ databases">
        <authorList>
            <person name="Sun Q."/>
            <person name="Zhou Y."/>
        </authorList>
    </citation>
    <scope>NUCLEOTIDE SEQUENCE</scope>
    <source>
        <strain evidence="8">CGMCC 1.12777</strain>
    </source>
</reference>
<dbReference type="InterPro" id="IPR036259">
    <property type="entry name" value="MFS_trans_sf"/>
</dbReference>
<dbReference type="PROSITE" id="PS50850">
    <property type="entry name" value="MFS"/>
    <property type="match status" value="1"/>
</dbReference>
<evidence type="ECO:0000256" key="3">
    <source>
        <dbReference type="ARBA" id="ARBA00022692"/>
    </source>
</evidence>
<sequence>MENQSLETNNMFEEMPGDKKITKYQWQTLWASFTGYAMDGLDMMILAFALPLISSDLGLNSAEAGFISTITLIGTVIGGYIFGALADIYGRVKIFSLTILIFSVFTGLCAIASNIFWLDLFRLLSGLGIGGEFGIGMTLVSETWSKKYRSRATAGVAVGFQVGIVLATICVMLIAPHFGWRGVFLIGVLPALFAWWSRRKLDEPELWKKSNQARKANDRKIPLKQLFDSPKRVGITLGLILITGVQNFGFYAIMTWSPTMLADQFNFSFSDTTSWTVVTTIGMILGIIVFGYLSDKWGRKPSYIIFQLASAIIVWIFFQQSAFALLLLLGAIMGFFVNGMMGGYGAWMAEHYSTEIRSTAENFIFNSGKGIAGFGPFIIGYLALKHSLSYSLGLISGIYFLAAIAVVLLIPETKGKELE</sequence>
<gene>
    <name evidence="8" type="ORF">GCM10007096_41370</name>
</gene>
<organism evidence="8 9">
    <name type="scientific">Pullulanibacillus pueri</name>
    <dbReference type="NCBI Taxonomy" id="1437324"/>
    <lineage>
        <taxon>Bacteria</taxon>
        <taxon>Bacillati</taxon>
        <taxon>Bacillota</taxon>
        <taxon>Bacilli</taxon>
        <taxon>Bacillales</taxon>
        <taxon>Sporolactobacillaceae</taxon>
        <taxon>Pullulanibacillus</taxon>
    </lineage>
</organism>
<feature type="transmembrane region" description="Helical" evidence="6">
    <location>
        <begin position="152"/>
        <end position="174"/>
    </location>
</feature>
<dbReference type="InterPro" id="IPR011701">
    <property type="entry name" value="MFS"/>
</dbReference>
<keyword evidence="3 6" id="KW-0812">Transmembrane</keyword>